<name>A0A653I9E6_9BACL</name>
<keyword evidence="7 17" id="KW-0812">Transmembrane</keyword>
<keyword evidence="14 17" id="KW-0472">Membrane</keyword>
<dbReference type="SMART" id="SM00388">
    <property type="entry name" value="HisKA"/>
    <property type="match status" value="1"/>
</dbReference>
<keyword evidence="4" id="KW-1003">Cell membrane</keyword>
<keyword evidence="10" id="KW-0067">ATP-binding</keyword>
<dbReference type="EMBL" id="CABWKQ010000019">
    <property type="protein sequence ID" value="VWX35539.1"/>
    <property type="molecule type" value="Genomic_DNA"/>
</dbReference>
<comment type="subcellular location">
    <subcellularLocation>
        <location evidence="2">Cell membrane</location>
        <topology evidence="2">Multi-pass membrane protein</topology>
    </subcellularLocation>
</comment>
<protein>
    <recommendedName>
        <fullName evidence="16">Heme sensor protein HssS</fullName>
        <ecNumber evidence="3">2.7.13.3</ecNumber>
    </recommendedName>
</protein>
<dbReference type="PANTHER" id="PTHR45528:SF11">
    <property type="entry name" value="HISTIDINE KINASE"/>
    <property type="match status" value="1"/>
</dbReference>
<evidence type="ECO:0000256" key="3">
    <source>
        <dbReference type="ARBA" id="ARBA00012438"/>
    </source>
</evidence>
<gene>
    <name evidence="20" type="ORF">EXIGUO9Y_260013</name>
</gene>
<dbReference type="Gene3D" id="6.10.340.10">
    <property type="match status" value="1"/>
</dbReference>
<dbReference type="GO" id="GO:0005524">
    <property type="term" value="F:ATP binding"/>
    <property type="evidence" value="ECO:0007669"/>
    <property type="project" value="UniProtKB-KW"/>
</dbReference>
<organism evidence="20 21">
    <name type="scientific">Exiguobacterium oxidotolerans</name>
    <dbReference type="NCBI Taxonomy" id="223958"/>
    <lineage>
        <taxon>Bacteria</taxon>
        <taxon>Bacillati</taxon>
        <taxon>Bacillota</taxon>
        <taxon>Bacilli</taxon>
        <taxon>Bacillales</taxon>
        <taxon>Bacillales Family XII. Incertae Sedis</taxon>
        <taxon>Exiguobacterium</taxon>
    </lineage>
</organism>
<dbReference type="RefSeq" id="WP_159173311.1">
    <property type="nucleotide sequence ID" value="NZ_LR732312.1"/>
</dbReference>
<dbReference type="PANTHER" id="PTHR45528">
    <property type="entry name" value="SENSOR HISTIDINE KINASE CPXA"/>
    <property type="match status" value="1"/>
</dbReference>
<dbReference type="EC" id="2.7.13.3" evidence="3"/>
<reference evidence="20 21" key="1">
    <citation type="submission" date="2019-10" db="EMBL/GenBank/DDBJ databases">
        <authorList>
            <person name="Karimi E."/>
        </authorList>
    </citation>
    <scope>NUCLEOTIDE SEQUENCE [LARGE SCALE GENOMIC DNA]</scope>
    <source>
        <strain evidence="20">Exiguobacterium sp. 9Y</strain>
    </source>
</reference>
<dbReference type="FunFam" id="3.30.565.10:FF:000006">
    <property type="entry name" value="Sensor histidine kinase WalK"/>
    <property type="match status" value="1"/>
</dbReference>
<evidence type="ECO:0000256" key="17">
    <source>
        <dbReference type="SAM" id="Phobius"/>
    </source>
</evidence>
<keyword evidence="21" id="KW-1185">Reference proteome</keyword>
<dbReference type="CDD" id="cd00075">
    <property type="entry name" value="HATPase"/>
    <property type="match status" value="1"/>
</dbReference>
<dbReference type="PROSITE" id="PS50885">
    <property type="entry name" value="HAMP"/>
    <property type="match status" value="1"/>
</dbReference>
<evidence type="ECO:0000256" key="15">
    <source>
        <dbReference type="ARBA" id="ARBA00037219"/>
    </source>
</evidence>
<sequence length="456" mass="50062">MKSLYTKIVGLVCLVLLVSALIALLISNLFYYNVLQSSYSQKVEEAVDQSFAYYERHGDGQTDSFYDMLSATGFQLYVVPESGPIIRHGNAFRDETLKPAIIERVRAGEVYHGMRDYPFHLFLLGLFDNEVVNTVGASLKTPNGTDAVFIRPDLSRQIRELHLFVGAFLGLLVVISFLLLAFSIRYLVRPIKRLTDATKQVASGDYAVHVATTSRDEIGELSRRFGEMAEAVAKSDAERKTFVANVSHEFQSPLTTIKGYAGQLQPHVAPAGQDKLATIAREADRMAEMTRQLLVLARLDEGSRMRLESIQLGQAIRTTLAALAYQIDERGVAVSVDVASDVTVEADAAALEHVFQNVIRNALHVSNDGDMITIEAEQTAERVTVRITDEGPGMSDDMIAHAFDRFYQADTARGSHGTGLGLAIVAETVKQLHGTVEIDSEIGAGTTFILTFLRAA</sequence>
<dbReference type="Pfam" id="PF00672">
    <property type="entry name" value="HAMP"/>
    <property type="match status" value="1"/>
</dbReference>
<comment type="catalytic activity">
    <reaction evidence="1">
        <text>ATP + protein L-histidine = ADP + protein N-phospho-L-histidine.</text>
        <dbReference type="EC" id="2.7.13.3"/>
    </reaction>
</comment>
<feature type="domain" description="Histidine kinase" evidence="18">
    <location>
        <begin position="245"/>
        <end position="456"/>
    </location>
</feature>
<keyword evidence="13" id="KW-0843">Virulence</keyword>
<dbReference type="InterPro" id="IPR003660">
    <property type="entry name" value="HAMP_dom"/>
</dbReference>
<evidence type="ECO:0000256" key="11">
    <source>
        <dbReference type="ARBA" id="ARBA00022989"/>
    </source>
</evidence>
<dbReference type="CDD" id="cd06225">
    <property type="entry name" value="HAMP"/>
    <property type="match status" value="1"/>
</dbReference>
<dbReference type="InterPro" id="IPR036097">
    <property type="entry name" value="HisK_dim/P_sf"/>
</dbReference>
<keyword evidence="8" id="KW-0547">Nucleotide-binding</keyword>
<evidence type="ECO:0000256" key="8">
    <source>
        <dbReference type="ARBA" id="ARBA00022741"/>
    </source>
</evidence>
<evidence type="ECO:0000256" key="12">
    <source>
        <dbReference type="ARBA" id="ARBA00023012"/>
    </source>
</evidence>
<evidence type="ECO:0000256" key="4">
    <source>
        <dbReference type="ARBA" id="ARBA00022475"/>
    </source>
</evidence>
<evidence type="ECO:0000256" key="7">
    <source>
        <dbReference type="ARBA" id="ARBA00022692"/>
    </source>
</evidence>
<dbReference type="SUPFAM" id="SSF47384">
    <property type="entry name" value="Homodimeric domain of signal transducing histidine kinase"/>
    <property type="match status" value="1"/>
</dbReference>
<dbReference type="SUPFAM" id="SSF158472">
    <property type="entry name" value="HAMP domain-like"/>
    <property type="match status" value="1"/>
</dbReference>
<evidence type="ECO:0000256" key="2">
    <source>
        <dbReference type="ARBA" id="ARBA00004651"/>
    </source>
</evidence>
<dbReference type="PRINTS" id="PR00344">
    <property type="entry name" value="BCTRLSENSOR"/>
</dbReference>
<evidence type="ECO:0000313" key="21">
    <source>
        <dbReference type="Proteomes" id="UP000439752"/>
    </source>
</evidence>
<dbReference type="GO" id="GO:0005886">
    <property type="term" value="C:plasma membrane"/>
    <property type="evidence" value="ECO:0007669"/>
    <property type="project" value="UniProtKB-SubCell"/>
</dbReference>
<evidence type="ECO:0000256" key="1">
    <source>
        <dbReference type="ARBA" id="ARBA00000085"/>
    </source>
</evidence>
<evidence type="ECO:0000256" key="6">
    <source>
        <dbReference type="ARBA" id="ARBA00022679"/>
    </source>
</evidence>
<evidence type="ECO:0000256" key="9">
    <source>
        <dbReference type="ARBA" id="ARBA00022777"/>
    </source>
</evidence>
<evidence type="ECO:0000259" key="18">
    <source>
        <dbReference type="PROSITE" id="PS50109"/>
    </source>
</evidence>
<dbReference type="SUPFAM" id="SSF55874">
    <property type="entry name" value="ATPase domain of HSP90 chaperone/DNA topoisomerase II/histidine kinase"/>
    <property type="match status" value="1"/>
</dbReference>
<evidence type="ECO:0000256" key="10">
    <source>
        <dbReference type="ARBA" id="ARBA00022840"/>
    </source>
</evidence>
<dbReference type="InterPro" id="IPR050398">
    <property type="entry name" value="HssS/ArlS-like"/>
</dbReference>
<keyword evidence="11 17" id="KW-1133">Transmembrane helix</keyword>
<evidence type="ECO:0000256" key="13">
    <source>
        <dbReference type="ARBA" id="ARBA00023026"/>
    </source>
</evidence>
<dbReference type="Proteomes" id="UP000439752">
    <property type="component" value="Unassembled WGS sequence"/>
</dbReference>
<keyword evidence="9 20" id="KW-0418">Kinase</keyword>
<keyword evidence="6" id="KW-0808">Transferase</keyword>
<feature type="transmembrane region" description="Helical" evidence="17">
    <location>
        <begin position="6"/>
        <end position="32"/>
    </location>
</feature>
<dbReference type="Pfam" id="PF02518">
    <property type="entry name" value="HATPase_c"/>
    <property type="match status" value="1"/>
</dbReference>
<evidence type="ECO:0000259" key="19">
    <source>
        <dbReference type="PROSITE" id="PS50885"/>
    </source>
</evidence>
<dbReference type="InterPro" id="IPR005467">
    <property type="entry name" value="His_kinase_dom"/>
</dbReference>
<evidence type="ECO:0000256" key="5">
    <source>
        <dbReference type="ARBA" id="ARBA00022553"/>
    </source>
</evidence>
<dbReference type="SMART" id="SM00387">
    <property type="entry name" value="HATPase_c"/>
    <property type="match status" value="1"/>
</dbReference>
<dbReference type="Gene3D" id="1.10.287.130">
    <property type="match status" value="1"/>
</dbReference>
<dbReference type="Pfam" id="PF00512">
    <property type="entry name" value="HisKA"/>
    <property type="match status" value="1"/>
</dbReference>
<evidence type="ECO:0000256" key="16">
    <source>
        <dbReference type="ARBA" id="ARBA00040841"/>
    </source>
</evidence>
<feature type="transmembrane region" description="Helical" evidence="17">
    <location>
        <begin position="161"/>
        <end position="188"/>
    </location>
</feature>
<dbReference type="InterPro" id="IPR003661">
    <property type="entry name" value="HisK_dim/P_dom"/>
</dbReference>
<proteinExistence type="predicted"/>
<dbReference type="SMART" id="SM00304">
    <property type="entry name" value="HAMP"/>
    <property type="match status" value="1"/>
</dbReference>
<dbReference type="Gene3D" id="3.30.565.10">
    <property type="entry name" value="Histidine kinase-like ATPase, C-terminal domain"/>
    <property type="match status" value="1"/>
</dbReference>
<accession>A0A653I9E6</accession>
<dbReference type="AlphaFoldDB" id="A0A653I9E6"/>
<dbReference type="InterPro" id="IPR036890">
    <property type="entry name" value="HATPase_C_sf"/>
</dbReference>
<comment type="function">
    <text evidence="15">Member of the two-component regulatory system HssS/HssR involved in intracellular heme homeostasis and tempering of staphylococcal virulence. HssS functions as a heme sensor histidine kinase which is autophosphorylated at a histidine residue and transfers its phosphate group to an aspartate residue of HssR. HssR/HssS activates the expression of hrtAB, an efflux pump, in response to extracellular heme, hemin, hemoglobin or blood.</text>
</comment>
<feature type="domain" description="HAMP" evidence="19">
    <location>
        <begin position="185"/>
        <end position="237"/>
    </location>
</feature>
<dbReference type="CDD" id="cd00082">
    <property type="entry name" value="HisKA"/>
    <property type="match status" value="1"/>
</dbReference>
<dbReference type="GO" id="GO:0000155">
    <property type="term" value="F:phosphorelay sensor kinase activity"/>
    <property type="evidence" value="ECO:0007669"/>
    <property type="project" value="InterPro"/>
</dbReference>
<evidence type="ECO:0000256" key="14">
    <source>
        <dbReference type="ARBA" id="ARBA00023136"/>
    </source>
</evidence>
<evidence type="ECO:0000313" key="20">
    <source>
        <dbReference type="EMBL" id="VWX35539.1"/>
    </source>
</evidence>
<keyword evidence="12" id="KW-0902">Two-component regulatory system</keyword>
<dbReference type="InterPro" id="IPR004358">
    <property type="entry name" value="Sig_transdc_His_kin-like_C"/>
</dbReference>
<keyword evidence="5" id="KW-0597">Phosphoprotein</keyword>
<dbReference type="PROSITE" id="PS50109">
    <property type="entry name" value="HIS_KIN"/>
    <property type="match status" value="1"/>
</dbReference>
<dbReference type="InterPro" id="IPR003594">
    <property type="entry name" value="HATPase_dom"/>
</dbReference>